<organism evidence="11 12">
    <name type="scientific">Candidatus Liberibacter americanus str. Sao Paulo</name>
    <dbReference type="NCBI Taxonomy" id="1261131"/>
    <lineage>
        <taxon>Bacteria</taxon>
        <taxon>Pseudomonadati</taxon>
        <taxon>Pseudomonadota</taxon>
        <taxon>Alphaproteobacteria</taxon>
        <taxon>Hyphomicrobiales</taxon>
        <taxon>Rhizobiaceae</taxon>
        <taxon>Liberibacter</taxon>
    </lineage>
</organism>
<keyword evidence="4 10" id="KW-0813">Transport</keyword>
<dbReference type="AlphaFoldDB" id="U6B6G0"/>
<dbReference type="InterPro" id="IPR035968">
    <property type="entry name" value="ATP_synth_F1_ATPase_gsu"/>
</dbReference>
<dbReference type="PANTHER" id="PTHR11693:SF22">
    <property type="entry name" value="ATP SYNTHASE SUBUNIT GAMMA, MITOCHONDRIAL"/>
    <property type="match status" value="1"/>
</dbReference>
<dbReference type="HAMAP" id="MF_00815">
    <property type="entry name" value="ATP_synth_gamma_bact"/>
    <property type="match status" value="1"/>
</dbReference>
<dbReference type="HOGENOM" id="CLU_050669_0_1_5"/>
<proteinExistence type="inferred from homology"/>
<keyword evidence="12" id="KW-1185">Reference proteome</keyword>
<comment type="similarity">
    <text evidence="3 10">Belongs to the ATPase gamma chain family.</text>
</comment>
<dbReference type="GO" id="GO:0042777">
    <property type="term" value="P:proton motive force-driven plasma membrane ATP synthesis"/>
    <property type="evidence" value="ECO:0007669"/>
    <property type="project" value="UniProtKB-UniRule"/>
</dbReference>
<dbReference type="GO" id="GO:0005524">
    <property type="term" value="F:ATP binding"/>
    <property type="evidence" value="ECO:0007669"/>
    <property type="project" value="UniProtKB-UniRule"/>
</dbReference>
<dbReference type="EMBL" id="CP006604">
    <property type="protein sequence ID" value="AHA28364.1"/>
    <property type="molecule type" value="Genomic_DNA"/>
</dbReference>
<evidence type="ECO:0000256" key="3">
    <source>
        <dbReference type="ARBA" id="ARBA00007681"/>
    </source>
</evidence>
<comment type="subunit">
    <text evidence="10">F-type ATPases have 2 components, CF(1) - the catalytic core - and CF(0) - the membrane proton channel. CF(1) has five subunits: alpha(3), beta(3), gamma(1), delta(1), epsilon(1). CF(0) has three main subunits: a, b and c.</text>
</comment>
<keyword evidence="7 10" id="KW-0472">Membrane</keyword>
<evidence type="ECO:0000256" key="9">
    <source>
        <dbReference type="ARBA" id="ARBA00023310"/>
    </source>
</evidence>
<dbReference type="CDD" id="cd12151">
    <property type="entry name" value="F1-ATPase_gamma"/>
    <property type="match status" value="1"/>
</dbReference>
<evidence type="ECO:0000256" key="1">
    <source>
        <dbReference type="ARBA" id="ARBA00003456"/>
    </source>
</evidence>
<dbReference type="SUPFAM" id="SSF52943">
    <property type="entry name" value="ATP synthase (F1-ATPase), gamma subunit"/>
    <property type="match status" value="1"/>
</dbReference>
<dbReference type="NCBIfam" id="TIGR01146">
    <property type="entry name" value="ATPsyn_F1gamma"/>
    <property type="match status" value="1"/>
</dbReference>
<evidence type="ECO:0000256" key="8">
    <source>
        <dbReference type="ARBA" id="ARBA00023196"/>
    </source>
</evidence>
<dbReference type="InterPro" id="IPR000131">
    <property type="entry name" value="ATP_synth_F1_gsu"/>
</dbReference>
<evidence type="ECO:0000256" key="6">
    <source>
        <dbReference type="ARBA" id="ARBA00023065"/>
    </source>
</evidence>
<dbReference type="GO" id="GO:0045259">
    <property type="term" value="C:proton-transporting ATP synthase complex"/>
    <property type="evidence" value="ECO:0007669"/>
    <property type="project" value="UniProtKB-KW"/>
</dbReference>
<evidence type="ECO:0000256" key="10">
    <source>
        <dbReference type="HAMAP-Rule" id="MF_00815"/>
    </source>
</evidence>
<evidence type="ECO:0000256" key="4">
    <source>
        <dbReference type="ARBA" id="ARBA00022448"/>
    </source>
</evidence>
<reference evidence="11 12" key="1">
    <citation type="journal article" date="2014" name="Mol. Plant Microbe Interact.">
        <title>The complete genome sequence of Candidatus Liberibacter americanus, associated with citrus Huanglongbing.</title>
        <authorList>
            <person name="Wulff N.A."/>
            <person name="Zhang S."/>
            <person name="Setubal J.C."/>
            <person name="Almeida N.F."/>
            <person name="Martins E.C."/>
            <person name="Harakava R."/>
            <person name="Kumar D."/>
            <person name="Rangel L.T."/>
            <person name="Foissac X."/>
            <person name="Bove J."/>
            <person name="Gabriel D.W."/>
        </authorList>
    </citation>
    <scope>NUCLEOTIDE SEQUENCE [LARGE SCALE GENOMIC DNA]</scope>
    <source>
        <strain evidence="11 12">Sao Paulo</strain>
    </source>
</reference>
<dbReference type="GO" id="GO:0005886">
    <property type="term" value="C:plasma membrane"/>
    <property type="evidence" value="ECO:0007669"/>
    <property type="project" value="UniProtKB-SubCell"/>
</dbReference>
<dbReference type="STRING" id="1261131.lam_1040"/>
<sequence>MSSLKELKNSIRSLKETQKITEAMQMVSVNKLRRAQSDIKDASSYKFHIKDLLMKCAIDNCSKEDLSPLIRGTGRNKVYLLIVFTSEKGLCGGFNAQIIRFTRDRIKELVSEGKEAKIIVIGKKGYEGLFSDFSSIIIDYVEMPHNKPIDFVYANIIANKVLSLFFDNIFDICFCIHSGFKSVVQQVPIIFKLIPVDFLDELQEKKECNYSIYLYDSSLYKLLEQILFKNISAHIFWSLLENKASEIGARITAMDSATRNAGRMVDDLVLSYNRQRQMRITTELVEIIAGAEAIK</sequence>
<comment type="function">
    <text evidence="1 10">Produces ATP from ADP in the presence of a proton gradient across the membrane. The gamma chain is believed to be important in regulating ATPase activity and the flow of protons through the CF(0) complex.</text>
</comment>
<evidence type="ECO:0000313" key="12">
    <source>
        <dbReference type="Proteomes" id="UP000017862"/>
    </source>
</evidence>
<dbReference type="Gene3D" id="3.40.1380.10">
    <property type="match status" value="1"/>
</dbReference>
<keyword evidence="6 10" id="KW-0406">Ion transport</keyword>
<dbReference type="RefSeq" id="WP_007556606.1">
    <property type="nucleotide sequence ID" value="NC_022793.1"/>
</dbReference>
<dbReference type="GO" id="GO:0046933">
    <property type="term" value="F:proton-transporting ATP synthase activity, rotational mechanism"/>
    <property type="evidence" value="ECO:0007669"/>
    <property type="project" value="UniProtKB-UniRule"/>
</dbReference>
<name>U6B6G0_9HYPH</name>
<evidence type="ECO:0000256" key="2">
    <source>
        <dbReference type="ARBA" id="ARBA00004170"/>
    </source>
</evidence>
<dbReference type="eggNOG" id="COG0224">
    <property type="taxonomic scope" value="Bacteria"/>
</dbReference>
<dbReference type="PANTHER" id="PTHR11693">
    <property type="entry name" value="ATP SYNTHASE GAMMA CHAIN"/>
    <property type="match status" value="1"/>
</dbReference>
<dbReference type="Pfam" id="PF00231">
    <property type="entry name" value="ATP-synt"/>
    <property type="match status" value="1"/>
</dbReference>
<protein>
    <recommendedName>
        <fullName evidence="10">ATP synthase gamma chain</fullName>
    </recommendedName>
    <alternativeName>
        <fullName evidence="10">ATP synthase F1 sector gamma subunit</fullName>
    </alternativeName>
    <alternativeName>
        <fullName evidence="10">F-ATPase gamma subunit</fullName>
    </alternativeName>
</protein>
<dbReference type="KEGG" id="lar:lam_1040"/>
<dbReference type="PROSITE" id="PS00153">
    <property type="entry name" value="ATPASE_GAMMA"/>
    <property type="match status" value="1"/>
</dbReference>
<accession>U6B6G0</accession>
<evidence type="ECO:0000256" key="5">
    <source>
        <dbReference type="ARBA" id="ARBA00022781"/>
    </source>
</evidence>
<gene>
    <name evidence="10 11" type="primary">atpG</name>
    <name evidence="11" type="ORF">lam_1040</name>
</gene>
<keyword evidence="9 10" id="KW-0066">ATP synthesis</keyword>
<dbReference type="Proteomes" id="UP000017862">
    <property type="component" value="Chromosome"/>
</dbReference>
<keyword evidence="5 10" id="KW-0375">Hydrogen ion transport</keyword>
<dbReference type="InterPro" id="IPR023632">
    <property type="entry name" value="ATP_synth_F1_gsu_CS"/>
</dbReference>
<evidence type="ECO:0000313" key="11">
    <source>
        <dbReference type="EMBL" id="AHA28364.1"/>
    </source>
</evidence>
<keyword evidence="10" id="KW-1003">Cell membrane</keyword>
<evidence type="ECO:0000256" key="7">
    <source>
        <dbReference type="ARBA" id="ARBA00023136"/>
    </source>
</evidence>
<dbReference type="PATRIC" id="fig|1261131.3.peg.996"/>
<keyword evidence="8 10" id="KW-0139">CF(1)</keyword>
<comment type="subcellular location">
    <subcellularLocation>
        <location evidence="10">Cell membrane</location>
        <topology evidence="10">Peripheral membrane protein</topology>
    </subcellularLocation>
    <subcellularLocation>
        <location evidence="2">Membrane</location>
        <topology evidence="2">Peripheral membrane protein</topology>
    </subcellularLocation>
</comment>
<dbReference type="PRINTS" id="PR00126">
    <property type="entry name" value="ATPASEGAMMA"/>
</dbReference>
<dbReference type="Gene3D" id="1.10.287.80">
    <property type="entry name" value="ATP synthase, gamma subunit, helix hairpin domain"/>
    <property type="match status" value="1"/>
</dbReference>